<dbReference type="EMBL" id="GAHY01002296">
    <property type="protein sequence ID" value="JAA75214.1"/>
    <property type="molecule type" value="mRNA"/>
</dbReference>
<dbReference type="PROSITE" id="PS51155">
    <property type="entry name" value="CHIT_BIND_RR_2"/>
    <property type="match status" value="1"/>
</dbReference>
<dbReference type="GO" id="GO:0008010">
    <property type="term" value="F:structural constituent of chitin-based larval cuticle"/>
    <property type="evidence" value="ECO:0007669"/>
    <property type="project" value="TreeGrafter"/>
</dbReference>
<dbReference type="PANTHER" id="PTHR10380">
    <property type="entry name" value="CUTICLE PROTEIN"/>
    <property type="match status" value="1"/>
</dbReference>
<feature type="region of interest" description="Disordered" evidence="3">
    <location>
        <begin position="104"/>
        <end position="128"/>
    </location>
</feature>
<dbReference type="Pfam" id="PF00379">
    <property type="entry name" value="Chitin_bind_4"/>
    <property type="match status" value="1"/>
</dbReference>
<sequence length="215" mass="21256">MYSILFTLVVTLVVTCTLAARLDNVYLPPRGTAGSGAGFVSAPFGGAGGGAFGPGGGAYGGFGPGAGGFGGGPQIPIVSYTNNPNLGDGSYSYSYETGNGIAAQESGHQSSVPGPEGPGTAAQGSYSYKGPDGQTYTVTYTADENGFQPQGAHLPTPPPIPPEILKSLQLQGAGGFGGTGAYSGGFGGTGAYSGGTYLAPHTGFGHGRPGYHYKK</sequence>
<dbReference type="InterPro" id="IPR000618">
    <property type="entry name" value="Insect_cuticle"/>
</dbReference>
<name>R4G2U2_RHOPR</name>
<evidence type="ECO:0000256" key="4">
    <source>
        <dbReference type="SAM" id="SignalP"/>
    </source>
</evidence>
<keyword evidence="4" id="KW-0732">Signal</keyword>
<dbReference type="InterPro" id="IPR031311">
    <property type="entry name" value="CHIT_BIND_RR_consensus"/>
</dbReference>
<evidence type="ECO:0000256" key="3">
    <source>
        <dbReference type="SAM" id="MobiDB-lite"/>
    </source>
</evidence>
<dbReference type="AlphaFoldDB" id="R4G2U2"/>
<dbReference type="GO" id="GO:0062129">
    <property type="term" value="C:chitin-based extracellular matrix"/>
    <property type="evidence" value="ECO:0007669"/>
    <property type="project" value="TreeGrafter"/>
</dbReference>
<evidence type="ECO:0000256" key="2">
    <source>
        <dbReference type="PROSITE-ProRule" id="PRU00497"/>
    </source>
</evidence>
<accession>R4G2U2</accession>
<evidence type="ECO:0000313" key="5">
    <source>
        <dbReference type="EMBL" id="JAA75214.1"/>
    </source>
</evidence>
<protein>
    <submittedName>
        <fullName evidence="5">Putative insect cuticle protein</fullName>
    </submittedName>
</protein>
<feature type="signal peptide" evidence="4">
    <location>
        <begin position="1"/>
        <end position="19"/>
    </location>
</feature>
<dbReference type="VEuPathDB" id="VectorBase:RPRC011145"/>
<dbReference type="PANTHER" id="PTHR10380:SF173">
    <property type="entry name" value="CUTICULAR PROTEIN 47EF, ISOFORM C-RELATED"/>
    <property type="match status" value="1"/>
</dbReference>
<reference evidence="5" key="1">
    <citation type="submission" date="2013-04" db="EMBL/GenBank/DDBJ databases">
        <title>An insight into the transcriptome of the digestive tract of the blood sucking bug, Rhodnius prolixus.</title>
        <authorList>
            <person name="Ribeiro J.M.C."/>
            <person name="Genta F.A."/>
            <person name="Sorgine M.H.F."/>
            <person name="Paiva-Silva G.O."/>
            <person name="Majerowicz D."/>
            <person name="Medeiros M."/>
            <person name="Koerich L."/>
            <person name="Terra W.R."/>
            <person name="Ferreira C."/>
            <person name="Pimentel A.C."/>
            <person name="Bisch P.M."/>
            <person name="Diniz M.M.P."/>
            <person name="Nascimento R."/>
            <person name="Salmon D."/>
            <person name="Silber A.M."/>
            <person name="Alves M."/>
            <person name="Oliveira M.F."/>
            <person name="Gondim K.C."/>
            <person name="Silva Neto M.A.C."/>
            <person name="Atella G.C."/>
            <person name="Araujo H."/>
            <person name="Dias F.S."/>
            <person name="Polycarpo C.R."/>
            <person name="Fampa P."/>
            <person name="Melo A.C."/>
            <person name="Tanaka A.S."/>
            <person name="Balczun C."/>
            <person name="Oliveira J.H.M."/>
            <person name="Goncalves R."/>
            <person name="Lazoski C."/>
            <person name="Pereira M.A."/>
            <person name="Rivera-Pomar R."/>
            <person name="Diambra L."/>
            <person name="Schaub G.A."/>
            <person name="Garcia E.S."/>
            <person name="Azambuja P."/>
            <person name="Braz G.R.C."/>
            <person name="Oliveira P.L."/>
        </authorList>
    </citation>
    <scope>NUCLEOTIDE SEQUENCE</scope>
</reference>
<keyword evidence="1 2" id="KW-0193">Cuticle</keyword>
<dbReference type="InterPro" id="IPR050468">
    <property type="entry name" value="Cuticle_Struct_Prot"/>
</dbReference>
<dbReference type="PROSITE" id="PS00233">
    <property type="entry name" value="CHIT_BIND_RR_1"/>
    <property type="match status" value="1"/>
</dbReference>
<proteinExistence type="evidence at transcript level"/>
<organism evidence="5">
    <name type="scientific">Rhodnius prolixus</name>
    <name type="common">Triatomid bug</name>
    <dbReference type="NCBI Taxonomy" id="13249"/>
    <lineage>
        <taxon>Eukaryota</taxon>
        <taxon>Metazoa</taxon>
        <taxon>Ecdysozoa</taxon>
        <taxon>Arthropoda</taxon>
        <taxon>Hexapoda</taxon>
        <taxon>Insecta</taxon>
        <taxon>Pterygota</taxon>
        <taxon>Neoptera</taxon>
        <taxon>Paraneoptera</taxon>
        <taxon>Hemiptera</taxon>
        <taxon>Heteroptera</taxon>
        <taxon>Panheteroptera</taxon>
        <taxon>Cimicomorpha</taxon>
        <taxon>Reduviidae</taxon>
        <taxon>Triatominae</taxon>
        <taxon>Rhodnius</taxon>
    </lineage>
</organism>
<evidence type="ECO:0000256" key="1">
    <source>
        <dbReference type="ARBA" id="ARBA00022460"/>
    </source>
</evidence>
<feature type="chain" id="PRO_5004372250" evidence="4">
    <location>
        <begin position="20"/>
        <end position="215"/>
    </location>
</feature>
<dbReference type="HOGENOM" id="CLU_065450_2_1_1"/>
<dbReference type="PRINTS" id="PR00947">
    <property type="entry name" value="CUTICLE"/>
</dbReference>